<evidence type="ECO:0000256" key="6">
    <source>
        <dbReference type="ARBA" id="ARBA00022679"/>
    </source>
</evidence>
<proteinExistence type="predicted"/>
<comment type="catalytic activity">
    <reaction evidence="1">
        <text>ATP + protein L-histidine = ADP + protein N-phospho-L-histidine.</text>
        <dbReference type="EC" id="2.7.13.3"/>
    </reaction>
</comment>
<dbReference type="Pfam" id="PF00512">
    <property type="entry name" value="HisKA"/>
    <property type="match status" value="1"/>
</dbReference>
<dbReference type="CDD" id="cd00075">
    <property type="entry name" value="HATPase"/>
    <property type="match status" value="1"/>
</dbReference>
<dbReference type="CDD" id="cd00082">
    <property type="entry name" value="HisKA"/>
    <property type="match status" value="1"/>
</dbReference>
<dbReference type="InterPro" id="IPR005467">
    <property type="entry name" value="His_kinase_dom"/>
</dbReference>
<dbReference type="RefSeq" id="WP_268042267.1">
    <property type="nucleotide sequence ID" value="NZ_JAPQER010000009.1"/>
</dbReference>
<keyword evidence="6" id="KW-0808">Transferase</keyword>
<dbReference type="InterPro" id="IPR036097">
    <property type="entry name" value="HisK_dim/P_sf"/>
</dbReference>
<organism evidence="17 18">
    <name type="scientific">Clostridium aestuarii</name>
    <dbReference type="NCBI Taxonomy" id="338193"/>
    <lineage>
        <taxon>Bacteria</taxon>
        <taxon>Bacillati</taxon>
        <taxon>Bacillota</taxon>
        <taxon>Clostridia</taxon>
        <taxon>Eubacteriales</taxon>
        <taxon>Clostridiaceae</taxon>
        <taxon>Clostridium</taxon>
    </lineage>
</organism>
<evidence type="ECO:0000256" key="3">
    <source>
        <dbReference type="ARBA" id="ARBA00012438"/>
    </source>
</evidence>
<dbReference type="CDD" id="cd06225">
    <property type="entry name" value="HAMP"/>
    <property type="match status" value="1"/>
</dbReference>
<keyword evidence="11 14" id="KW-1133">Transmembrane helix</keyword>
<reference evidence="17" key="1">
    <citation type="submission" date="2022-12" db="EMBL/GenBank/DDBJ databases">
        <authorList>
            <person name="Wang J."/>
        </authorList>
    </citation>
    <scope>NUCLEOTIDE SEQUENCE</scope>
    <source>
        <strain evidence="17">HY-45-18</strain>
    </source>
</reference>
<dbReference type="InterPro" id="IPR036890">
    <property type="entry name" value="HATPase_C_sf"/>
</dbReference>
<dbReference type="PANTHER" id="PTHR45528:SF1">
    <property type="entry name" value="SENSOR HISTIDINE KINASE CPXA"/>
    <property type="match status" value="1"/>
</dbReference>
<dbReference type="Gene3D" id="6.10.340.10">
    <property type="match status" value="1"/>
</dbReference>
<evidence type="ECO:0000256" key="2">
    <source>
        <dbReference type="ARBA" id="ARBA00004651"/>
    </source>
</evidence>
<keyword evidence="18" id="KW-1185">Reference proteome</keyword>
<gene>
    <name evidence="17" type="ORF">OW763_15350</name>
</gene>
<evidence type="ECO:0000256" key="10">
    <source>
        <dbReference type="ARBA" id="ARBA00022840"/>
    </source>
</evidence>
<evidence type="ECO:0000256" key="9">
    <source>
        <dbReference type="ARBA" id="ARBA00022777"/>
    </source>
</evidence>
<dbReference type="PANTHER" id="PTHR45528">
    <property type="entry name" value="SENSOR HISTIDINE KINASE CPXA"/>
    <property type="match status" value="1"/>
</dbReference>
<keyword evidence="13 14" id="KW-0472">Membrane</keyword>
<dbReference type="Pfam" id="PF00672">
    <property type="entry name" value="HAMP"/>
    <property type="match status" value="1"/>
</dbReference>
<dbReference type="InterPro" id="IPR050398">
    <property type="entry name" value="HssS/ArlS-like"/>
</dbReference>
<dbReference type="Proteomes" id="UP001078443">
    <property type="component" value="Unassembled WGS sequence"/>
</dbReference>
<evidence type="ECO:0000256" key="8">
    <source>
        <dbReference type="ARBA" id="ARBA00022741"/>
    </source>
</evidence>
<evidence type="ECO:0000256" key="5">
    <source>
        <dbReference type="ARBA" id="ARBA00022553"/>
    </source>
</evidence>
<keyword evidence="5" id="KW-0597">Phosphoprotein</keyword>
<dbReference type="Gene3D" id="3.30.565.10">
    <property type="entry name" value="Histidine kinase-like ATPase, C-terminal domain"/>
    <property type="match status" value="1"/>
</dbReference>
<keyword evidence="4" id="KW-1003">Cell membrane</keyword>
<feature type="domain" description="HAMP" evidence="16">
    <location>
        <begin position="195"/>
        <end position="247"/>
    </location>
</feature>
<dbReference type="PRINTS" id="PR00344">
    <property type="entry name" value="BCTRLSENSOR"/>
</dbReference>
<evidence type="ECO:0000256" key="13">
    <source>
        <dbReference type="ARBA" id="ARBA00023136"/>
    </source>
</evidence>
<dbReference type="GO" id="GO:0016301">
    <property type="term" value="F:kinase activity"/>
    <property type="evidence" value="ECO:0007669"/>
    <property type="project" value="UniProtKB-KW"/>
</dbReference>
<dbReference type="InterPro" id="IPR003660">
    <property type="entry name" value="HAMP_dom"/>
</dbReference>
<dbReference type="PROSITE" id="PS50885">
    <property type="entry name" value="HAMP"/>
    <property type="match status" value="1"/>
</dbReference>
<comment type="subcellular location">
    <subcellularLocation>
        <location evidence="2">Cell membrane</location>
        <topology evidence="2">Multi-pass membrane protein</topology>
    </subcellularLocation>
</comment>
<dbReference type="SMART" id="SM00387">
    <property type="entry name" value="HATPase_c"/>
    <property type="match status" value="1"/>
</dbReference>
<feature type="transmembrane region" description="Helical" evidence="14">
    <location>
        <begin position="170"/>
        <end position="193"/>
    </location>
</feature>
<dbReference type="SUPFAM" id="SSF55874">
    <property type="entry name" value="ATPase domain of HSP90 chaperone/DNA topoisomerase II/histidine kinase"/>
    <property type="match status" value="1"/>
</dbReference>
<dbReference type="SUPFAM" id="SSF47384">
    <property type="entry name" value="Homodimeric domain of signal transducing histidine kinase"/>
    <property type="match status" value="1"/>
</dbReference>
<evidence type="ECO:0000313" key="17">
    <source>
        <dbReference type="EMBL" id="MCY6485704.1"/>
    </source>
</evidence>
<dbReference type="EMBL" id="JAPQER010000009">
    <property type="protein sequence ID" value="MCY6485704.1"/>
    <property type="molecule type" value="Genomic_DNA"/>
</dbReference>
<accession>A0ABT4D382</accession>
<feature type="transmembrane region" description="Helical" evidence="14">
    <location>
        <begin position="12"/>
        <end position="33"/>
    </location>
</feature>
<dbReference type="EC" id="2.7.13.3" evidence="3"/>
<keyword evidence="7 14" id="KW-0812">Transmembrane</keyword>
<dbReference type="SMART" id="SM00304">
    <property type="entry name" value="HAMP"/>
    <property type="match status" value="1"/>
</dbReference>
<dbReference type="Pfam" id="PF02518">
    <property type="entry name" value="HATPase_c"/>
    <property type="match status" value="1"/>
</dbReference>
<keyword evidence="9 17" id="KW-0418">Kinase</keyword>
<evidence type="ECO:0000256" key="14">
    <source>
        <dbReference type="SAM" id="Phobius"/>
    </source>
</evidence>
<keyword evidence="12" id="KW-0902">Two-component regulatory system</keyword>
<dbReference type="SUPFAM" id="SSF158472">
    <property type="entry name" value="HAMP domain-like"/>
    <property type="match status" value="1"/>
</dbReference>
<evidence type="ECO:0000256" key="4">
    <source>
        <dbReference type="ARBA" id="ARBA00022475"/>
    </source>
</evidence>
<dbReference type="InterPro" id="IPR003594">
    <property type="entry name" value="HATPase_dom"/>
</dbReference>
<evidence type="ECO:0000259" key="16">
    <source>
        <dbReference type="PROSITE" id="PS50885"/>
    </source>
</evidence>
<dbReference type="InterPro" id="IPR003661">
    <property type="entry name" value="HisK_dim/P_dom"/>
</dbReference>
<evidence type="ECO:0000256" key="1">
    <source>
        <dbReference type="ARBA" id="ARBA00000085"/>
    </source>
</evidence>
<feature type="domain" description="Histidine kinase" evidence="15">
    <location>
        <begin position="255"/>
        <end position="471"/>
    </location>
</feature>
<dbReference type="Gene3D" id="1.10.287.130">
    <property type="match status" value="1"/>
</dbReference>
<sequence length="472" mass="54131">MQKKSLFSKMMATYTLIIIISFVIVAAVLSFWFQGYNFRQRETQLSSVSNIVANGAVQYFHGDLSVGNISKILEHVSEYSSSDILLFDNYGYVCAVSKKEHKDFIGYQLLTKDLENLRLGNSIEKKEFQEKIFDIPVYSYIVPIFNRGMFQGAILFNTAMYEIKEPLKEVYQIIWISAVLAMVLSSIVIYYFSQKIIVRPLSKINNVSDKIAKGDVGKRVDINSNDEIGELAKAFNSMADSLEQVENNRRTFISNVSHELRSPITSIKGFIGGIIDGIIPKEKENYYLSIAYEEIQRLTRLINDLLDLSAIEAGKFTLNIQKYDINEIIRLSVIKFETKIKSKKLNVNVWLDDKSVYVLVDRDKIIQVITNLIDNAVKYVEFGGNIEIRTKVRGQKVFVSIYNDGQCIPEEDAKYLWERFYKSDKSRTSKVSTGLGLAIVRSIIVQHGEEIWFKNKQSKGVEFIFTLKRNIK</sequence>
<dbReference type="InterPro" id="IPR004358">
    <property type="entry name" value="Sig_transdc_His_kin-like_C"/>
</dbReference>
<dbReference type="PROSITE" id="PS50109">
    <property type="entry name" value="HIS_KIN"/>
    <property type="match status" value="1"/>
</dbReference>
<name>A0ABT4D382_9CLOT</name>
<evidence type="ECO:0000259" key="15">
    <source>
        <dbReference type="PROSITE" id="PS50109"/>
    </source>
</evidence>
<comment type="caution">
    <text evidence="17">The sequence shown here is derived from an EMBL/GenBank/DDBJ whole genome shotgun (WGS) entry which is preliminary data.</text>
</comment>
<keyword evidence="10" id="KW-0067">ATP-binding</keyword>
<protein>
    <recommendedName>
        <fullName evidence="3">histidine kinase</fullName>
        <ecNumber evidence="3">2.7.13.3</ecNumber>
    </recommendedName>
</protein>
<evidence type="ECO:0000256" key="11">
    <source>
        <dbReference type="ARBA" id="ARBA00022989"/>
    </source>
</evidence>
<keyword evidence="8" id="KW-0547">Nucleotide-binding</keyword>
<evidence type="ECO:0000256" key="7">
    <source>
        <dbReference type="ARBA" id="ARBA00022692"/>
    </source>
</evidence>
<evidence type="ECO:0000313" key="18">
    <source>
        <dbReference type="Proteomes" id="UP001078443"/>
    </source>
</evidence>
<dbReference type="SMART" id="SM00388">
    <property type="entry name" value="HisKA"/>
    <property type="match status" value="1"/>
</dbReference>
<evidence type="ECO:0000256" key="12">
    <source>
        <dbReference type="ARBA" id="ARBA00023012"/>
    </source>
</evidence>